<proteinExistence type="inferred from homology"/>
<comment type="caution">
    <text evidence="6">The sequence shown here is derived from an EMBL/GenBank/DDBJ whole genome shotgun (WGS) entry which is preliminary data.</text>
</comment>
<dbReference type="Gene3D" id="3.40.190.290">
    <property type="match status" value="1"/>
</dbReference>
<dbReference type="SUPFAM" id="SSF46785">
    <property type="entry name" value="Winged helix' DNA-binding domain"/>
    <property type="match status" value="1"/>
</dbReference>
<sequence length="315" mass="35391">MNTKQLEYFLTTIRKKSIAAAAREMEVAQPAISQQISNLERSMGLPLLIRDFKGVRPTIAGEIFAEHAQNILSELSRAKTKLSELVDKQKVEIKIGMMPSICNAISLPLIETIAEKFPDISLDISTGPSYSLSGWLEANKIDLALTYEQAFSSEFMVASPLLEEFMYLVVGLDTATDNYKELTKLEKIPFWALSEHKILIPSNKDALGKFIEKYEMDTGVMLKHDNNYTGHIMTGLRQVMMGKGLIILPSAATYHLEDKSLVKCIKIVDPEMRRRVLAITNKNHPPSQYVCTLISAIKNIVKELNRTGVWRGELC</sequence>
<accession>A0ABV7FNF4</accession>
<dbReference type="Pfam" id="PF00126">
    <property type="entry name" value="HTH_1"/>
    <property type="match status" value="1"/>
</dbReference>
<dbReference type="InterPro" id="IPR036388">
    <property type="entry name" value="WH-like_DNA-bd_sf"/>
</dbReference>
<dbReference type="RefSeq" id="WP_376919963.1">
    <property type="nucleotide sequence ID" value="NZ_JBHRSW010000014.1"/>
</dbReference>
<dbReference type="SUPFAM" id="SSF53850">
    <property type="entry name" value="Periplasmic binding protein-like II"/>
    <property type="match status" value="1"/>
</dbReference>
<feature type="domain" description="HTH lysR-type" evidence="5">
    <location>
        <begin position="1"/>
        <end position="58"/>
    </location>
</feature>
<comment type="similarity">
    <text evidence="1">Belongs to the LysR transcriptional regulatory family.</text>
</comment>
<evidence type="ECO:0000259" key="5">
    <source>
        <dbReference type="PROSITE" id="PS50931"/>
    </source>
</evidence>
<name>A0ABV7FNF4_9ALTE</name>
<organism evidence="6 7">
    <name type="scientific">Agaribacter flavus</name>
    <dbReference type="NCBI Taxonomy" id="1902781"/>
    <lineage>
        <taxon>Bacteria</taxon>
        <taxon>Pseudomonadati</taxon>
        <taxon>Pseudomonadota</taxon>
        <taxon>Gammaproteobacteria</taxon>
        <taxon>Alteromonadales</taxon>
        <taxon>Alteromonadaceae</taxon>
        <taxon>Agaribacter</taxon>
    </lineage>
</organism>
<keyword evidence="7" id="KW-1185">Reference proteome</keyword>
<protein>
    <submittedName>
        <fullName evidence="6">LysR family transcriptional regulator</fullName>
    </submittedName>
</protein>
<dbReference type="PROSITE" id="PS50931">
    <property type="entry name" value="HTH_LYSR"/>
    <property type="match status" value="1"/>
</dbReference>
<evidence type="ECO:0000256" key="3">
    <source>
        <dbReference type="ARBA" id="ARBA00023125"/>
    </source>
</evidence>
<keyword evidence="4" id="KW-0804">Transcription</keyword>
<evidence type="ECO:0000313" key="7">
    <source>
        <dbReference type="Proteomes" id="UP001595478"/>
    </source>
</evidence>
<dbReference type="InterPro" id="IPR036390">
    <property type="entry name" value="WH_DNA-bd_sf"/>
</dbReference>
<dbReference type="Pfam" id="PF03466">
    <property type="entry name" value="LysR_substrate"/>
    <property type="match status" value="1"/>
</dbReference>
<reference evidence="7" key="1">
    <citation type="journal article" date="2019" name="Int. J. Syst. Evol. Microbiol.">
        <title>The Global Catalogue of Microorganisms (GCM) 10K type strain sequencing project: providing services to taxonomists for standard genome sequencing and annotation.</title>
        <authorList>
            <consortium name="The Broad Institute Genomics Platform"/>
            <consortium name="The Broad Institute Genome Sequencing Center for Infectious Disease"/>
            <person name="Wu L."/>
            <person name="Ma J."/>
        </authorList>
    </citation>
    <scope>NUCLEOTIDE SEQUENCE [LARGE SCALE GENOMIC DNA]</scope>
    <source>
        <strain evidence="7">KCTC 52473</strain>
    </source>
</reference>
<dbReference type="PANTHER" id="PTHR30419">
    <property type="entry name" value="HTH-TYPE TRANSCRIPTIONAL REGULATOR YBHD"/>
    <property type="match status" value="1"/>
</dbReference>
<dbReference type="Proteomes" id="UP001595478">
    <property type="component" value="Unassembled WGS sequence"/>
</dbReference>
<evidence type="ECO:0000256" key="1">
    <source>
        <dbReference type="ARBA" id="ARBA00009437"/>
    </source>
</evidence>
<dbReference type="InterPro" id="IPR000847">
    <property type="entry name" value="LysR_HTH_N"/>
</dbReference>
<dbReference type="Gene3D" id="1.10.10.10">
    <property type="entry name" value="Winged helix-like DNA-binding domain superfamily/Winged helix DNA-binding domain"/>
    <property type="match status" value="1"/>
</dbReference>
<evidence type="ECO:0000256" key="4">
    <source>
        <dbReference type="ARBA" id="ARBA00023163"/>
    </source>
</evidence>
<dbReference type="PRINTS" id="PR00039">
    <property type="entry name" value="HTHLYSR"/>
</dbReference>
<keyword evidence="2" id="KW-0805">Transcription regulation</keyword>
<dbReference type="EMBL" id="JBHRSW010000014">
    <property type="protein sequence ID" value="MFC3121832.1"/>
    <property type="molecule type" value="Genomic_DNA"/>
</dbReference>
<evidence type="ECO:0000313" key="6">
    <source>
        <dbReference type="EMBL" id="MFC3121832.1"/>
    </source>
</evidence>
<evidence type="ECO:0000256" key="2">
    <source>
        <dbReference type="ARBA" id="ARBA00023015"/>
    </source>
</evidence>
<gene>
    <name evidence="6" type="ORF">ACFOHL_09390</name>
</gene>
<dbReference type="InterPro" id="IPR050950">
    <property type="entry name" value="HTH-type_LysR_regulators"/>
</dbReference>
<dbReference type="InterPro" id="IPR005119">
    <property type="entry name" value="LysR_subst-bd"/>
</dbReference>
<keyword evidence="3" id="KW-0238">DNA-binding</keyword>